<evidence type="ECO:0000313" key="3">
    <source>
        <dbReference type="Proteomes" id="UP000193689"/>
    </source>
</evidence>
<evidence type="ECO:0000313" key="2">
    <source>
        <dbReference type="EMBL" id="ORY62319.1"/>
    </source>
</evidence>
<keyword evidence="1" id="KW-0812">Transmembrane</keyword>
<dbReference type="RefSeq" id="XP_040714155.1">
    <property type="nucleotide sequence ID" value="XM_040854363.1"/>
</dbReference>
<dbReference type="GeneID" id="63770575"/>
<dbReference type="AlphaFoldDB" id="A0A1Y2DT25"/>
<sequence>MACGVWSFFFLSADGNQSAWQFGDKGQGYLTSPVSFPACFWLAAVLSRDLASIGFLFGLCVRVCGCGGGMHVFWFWWYLCKHTTIIHGN</sequence>
<accession>A0A1Y2DT25</accession>
<keyword evidence="3" id="KW-1185">Reference proteome</keyword>
<feature type="transmembrane region" description="Helical" evidence="1">
    <location>
        <begin position="28"/>
        <end position="46"/>
    </location>
</feature>
<evidence type="ECO:0000256" key="1">
    <source>
        <dbReference type="SAM" id="Phobius"/>
    </source>
</evidence>
<proteinExistence type="predicted"/>
<organism evidence="2 3">
    <name type="scientific">Pseudomassariella vexata</name>
    <dbReference type="NCBI Taxonomy" id="1141098"/>
    <lineage>
        <taxon>Eukaryota</taxon>
        <taxon>Fungi</taxon>
        <taxon>Dikarya</taxon>
        <taxon>Ascomycota</taxon>
        <taxon>Pezizomycotina</taxon>
        <taxon>Sordariomycetes</taxon>
        <taxon>Xylariomycetidae</taxon>
        <taxon>Amphisphaeriales</taxon>
        <taxon>Pseudomassariaceae</taxon>
        <taxon>Pseudomassariella</taxon>
    </lineage>
</organism>
<keyword evidence="1" id="KW-1133">Transmembrane helix</keyword>
<dbReference type="EMBL" id="MCFJ01000009">
    <property type="protein sequence ID" value="ORY62319.1"/>
    <property type="molecule type" value="Genomic_DNA"/>
</dbReference>
<dbReference type="InParanoid" id="A0A1Y2DT25"/>
<dbReference type="Proteomes" id="UP000193689">
    <property type="component" value="Unassembled WGS sequence"/>
</dbReference>
<reference evidence="2 3" key="1">
    <citation type="submission" date="2016-07" db="EMBL/GenBank/DDBJ databases">
        <title>Pervasive Adenine N6-methylation of Active Genes in Fungi.</title>
        <authorList>
            <consortium name="DOE Joint Genome Institute"/>
            <person name="Mondo S.J."/>
            <person name="Dannebaum R.O."/>
            <person name="Kuo R.C."/>
            <person name="Labutti K."/>
            <person name="Haridas S."/>
            <person name="Kuo A."/>
            <person name="Salamov A."/>
            <person name="Ahrendt S.R."/>
            <person name="Lipzen A."/>
            <person name="Sullivan W."/>
            <person name="Andreopoulos W.B."/>
            <person name="Clum A."/>
            <person name="Lindquist E."/>
            <person name="Daum C."/>
            <person name="Ramamoorthy G.K."/>
            <person name="Gryganskyi A."/>
            <person name="Culley D."/>
            <person name="Magnuson J.K."/>
            <person name="James T.Y."/>
            <person name="O'Malley M.A."/>
            <person name="Stajich J.E."/>
            <person name="Spatafora J.W."/>
            <person name="Visel A."/>
            <person name="Grigoriev I.V."/>
        </authorList>
    </citation>
    <scope>NUCLEOTIDE SEQUENCE [LARGE SCALE GENOMIC DNA]</scope>
    <source>
        <strain evidence="2 3">CBS 129021</strain>
    </source>
</reference>
<feature type="transmembrane region" description="Helical" evidence="1">
    <location>
        <begin position="53"/>
        <end position="77"/>
    </location>
</feature>
<comment type="caution">
    <text evidence="2">The sequence shown here is derived from an EMBL/GenBank/DDBJ whole genome shotgun (WGS) entry which is preliminary data.</text>
</comment>
<name>A0A1Y2DT25_9PEZI</name>
<gene>
    <name evidence="2" type="ORF">BCR38DRAFT_237572</name>
</gene>
<keyword evidence="1" id="KW-0472">Membrane</keyword>
<protein>
    <submittedName>
        <fullName evidence="2">Uncharacterized protein</fullName>
    </submittedName>
</protein>